<name>W4P5F9_9BACE</name>
<evidence type="ECO:0000313" key="1">
    <source>
        <dbReference type="EMBL" id="GAE14945.1"/>
    </source>
</evidence>
<protein>
    <submittedName>
        <fullName evidence="1">Uncharacterized protein</fullName>
    </submittedName>
</protein>
<gene>
    <name evidence="1" type="ORF">JCM6292_1154</name>
</gene>
<reference evidence="1 2" key="1">
    <citation type="journal article" date="2014" name="Genome Announc.">
        <title>Draft Genome Sequences of Three Strains of Bacteroides pyogenes Isolated from a Cat and Swine.</title>
        <authorList>
            <person name="Sakamoto M."/>
            <person name="Oshima K."/>
            <person name="Suda W."/>
            <person name="Kitamura K."/>
            <person name="Iida T."/>
            <person name="Hattori M."/>
            <person name="Ohkuma M."/>
        </authorList>
    </citation>
    <scope>NUCLEOTIDE SEQUENCE [LARGE SCALE GENOMIC DNA]</scope>
    <source>
        <strain evidence="1 2">JCM 6292</strain>
    </source>
</reference>
<proteinExistence type="predicted"/>
<comment type="caution">
    <text evidence="1">The sequence shown here is derived from an EMBL/GenBank/DDBJ whole genome shotgun (WGS) entry which is preliminary data.</text>
</comment>
<dbReference type="EMBL" id="BAIQ01000009">
    <property type="protein sequence ID" value="GAE14945.1"/>
    <property type="molecule type" value="Genomic_DNA"/>
</dbReference>
<evidence type="ECO:0000313" key="2">
    <source>
        <dbReference type="Proteomes" id="UP000018861"/>
    </source>
</evidence>
<dbReference type="Proteomes" id="UP000018861">
    <property type="component" value="Unassembled WGS sequence"/>
</dbReference>
<dbReference type="AlphaFoldDB" id="W4P5F9"/>
<sequence>MPVPKLKKHVRCSRRQLMGMIKDNAKDPLAFERKLGLPGIAFDASGKPLKYPPRTPAFMED</sequence>
<organism evidence="1 2">
    <name type="scientific">Bacteroides pyogenes JCM 6292</name>
    <dbReference type="NCBI Taxonomy" id="1235809"/>
    <lineage>
        <taxon>Bacteria</taxon>
        <taxon>Pseudomonadati</taxon>
        <taxon>Bacteroidota</taxon>
        <taxon>Bacteroidia</taxon>
        <taxon>Bacteroidales</taxon>
        <taxon>Bacteroidaceae</taxon>
        <taxon>Bacteroides</taxon>
    </lineage>
</organism>
<accession>W4P5F9</accession>